<dbReference type="EMBL" id="CM042055">
    <property type="protein sequence ID" value="KAI3702525.1"/>
    <property type="molecule type" value="Genomic_DNA"/>
</dbReference>
<reference evidence="1 2" key="2">
    <citation type="journal article" date="2022" name="Mol. Ecol. Resour.">
        <title>The genomes of chicory, endive, great burdock and yacon provide insights into Asteraceae paleo-polyploidization history and plant inulin production.</title>
        <authorList>
            <person name="Fan W."/>
            <person name="Wang S."/>
            <person name="Wang H."/>
            <person name="Wang A."/>
            <person name="Jiang F."/>
            <person name="Liu H."/>
            <person name="Zhao H."/>
            <person name="Xu D."/>
            <person name="Zhang Y."/>
        </authorList>
    </citation>
    <scope>NUCLEOTIDE SEQUENCE [LARGE SCALE GENOMIC DNA]</scope>
    <source>
        <strain evidence="2">cv. Niubang</strain>
    </source>
</reference>
<keyword evidence="2" id="KW-1185">Reference proteome</keyword>
<evidence type="ECO:0000313" key="2">
    <source>
        <dbReference type="Proteomes" id="UP001055879"/>
    </source>
</evidence>
<accession>A0ACB8ZYT1</accession>
<dbReference type="Proteomes" id="UP001055879">
    <property type="component" value="Linkage Group LG09"/>
</dbReference>
<comment type="caution">
    <text evidence="1">The sequence shown here is derived from an EMBL/GenBank/DDBJ whole genome shotgun (WGS) entry which is preliminary data.</text>
</comment>
<protein>
    <submittedName>
        <fullName evidence="1">Uncharacterized protein</fullName>
    </submittedName>
</protein>
<name>A0ACB8ZYT1_ARCLA</name>
<sequence>MALAGSTGGSWLTSYSNAAIKPTDGETIPPTIENSGMAVGNSGLPRGRFIFVGSSSPRAGSNDQMSLFHGGHGGVLMANARCTTTRATTELSTKEKP</sequence>
<evidence type="ECO:0000313" key="1">
    <source>
        <dbReference type="EMBL" id="KAI3702525.1"/>
    </source>
</evidence>
<proteinExistence type="predicted"/>
<gene>
    <name evidence="1" type="ORF">L6452_28264</name>
</gene>
<reference evidence="2" key="1">
    <citation type="journal article" date="2022" name="Mol. Ecol. Resour.">
        <title>The genomes of chicory, endive, great burdock and yacon provide insights into Asteraceae palaeo-polyploidization history and plant inulin production.</title>
        <authorList>
            <person name="Fan W."/>
            <person name="Wang S."/>
            <person name="Wang H."/>
            <person name="Wang A."/>
            <person name="Jiang F."/>
            <person name="Liu H."/>
            <person name="Zhao H."/>
            <person name="Xu D."/>
            <person name="Zhang Y."/>
        </authorList>
    </citation>
    <scope>NUCLEOTIDE SEQUENCE [LARGE SCALE GENOMIC DNA]</scope>
    <source>
        <strain evidence="2">cv. Niubang</strain>
    </source>
</reference>
<organism evidence="1 2">
    <name type="scientific">Arctium lappa</name>
    <name type="common">Greater burdock</name>
    <name type="synonym">Lappa major</name>
    <dbReference type="NCBI Taxonomy" id="4217"/>
    <lineage>
        <taxon>Eukaryota</taxon>
        <taxon>Viridiplantae</taxon>
        <taxon>Streptophyta</taxon>
        <taxon>Embryophyta</taxon>
        <taxon>Tracheophyta</taxon>
        <taxon>Spermatophyta</taxon>
        <taxon>Magnoliopsida</taxon>
        <taxon>eudicotyledons</taxon>
        <taxon>Gunneridae</taxon>
        <taxon>Pentapetalae</taxon>
        <taxon>asterids</taxon>
        <taxon>campanulids</taxon>
        <taxon>Asterales</taxon>
        <taxon>Asteraceae</taxon>
        <taxon>Carduoideae</taxon>
        <taxon>Cardueae</taxon>
        <taxon>Arctiinae</taxon>
        <taxon>Arctium</taxon>
    </lineage>
</organism>